<comment type="similarity">
    <text evidence="2">Belongs to the methyl-accepting chemotaxis (MCP) protein family.</text>
</comment>
<evidence type="ECO:0000259" key="6">
    <source>
        <dbReference type="PROSITE" id="PS50111"/>
    </source>
</evidence>
<dbReference type="InterPro" id="IPR004089">
    <property type="entry name" value="MCPsignal_dom"/>
</dbReference>
<dbReference type="Pfam" id="PF08376">
    <property type="entry name" value="NIT"/>
    <property type="match status" value="1"/>
</dbReference>
<feature type="transmembrane region" description="Helical" evidence="5">
    <location>
        <begin position="307"/>
        <end position="329"/>
    </location>
</feature>
<evidence type="ECO:0000256" key="5">
    <source>
        <dbReference type="SAM" id="Phobius"/>
    </source>
</evidence>
<dbReference type="PROSITE" id="PS50111">
    <property type="entry name" value="CHEMOTAXIS_TRANSDUC_2"/>
    <property type="match status" value="1"/>
</dbReference>
<proteinExistence type="inferred from homology"/>
<feature type="coiled-coil region" evidence="4">
    <location>
        <begin position="449"/>
        <end position="493"/>
    </location>
</feature>
<dbReference type="SUPFAM" id="SSF58104">
    <property type="entry name" value="Methyl-accepting chemotaxis protein (MCP) signaling domain"/>
    <property type="match status" value="1"/>
</dbReference>
<feature type="domain" description="HAMP" evidence="7">
    <location>
        <begin position="330"/>
        <end position="383"/>
    </location>
</feature>
<reference evidence="8 9" key="1">
    <citation type="submission" date="2023-03" db="EMBL/GenBank/DDBJ databases">
        <title>Description of Hydrogenimonas sp. ISO32.</title>
        <authorList>
            <person name="Mino S."/>
            <person name="Fukazawa S."/>
            <person name="Sawabe T."/>
        </authorList>
    </citation>
    <scope>NUCLEOTIDE SEQUENCE [LARGE SCALE GENOMIC DNA]</scope>
    <source>
        <strain evidence="8 9">ISO32</strain>
    </source>
</reference>
<dbReference type="PANTHER" id="PTHR32089:SF112">
    <property type="entry name" value="LYSOZYME-LIKE PROTEIN-RELATED"/>
    <property type="match status" value="1"/>
</dbReference>
<evidence type="ECO:0000313" key="9">
    <source>
        <dbReference type="Proteomes" id="UP001321445"/>
    </source>
</evidence>
<feature type="domain" description="Methyl-accepting transducer" evidence="6">
    <location>
        <begin position="388"/>
        <end position="624"/>
    </location>
</feature>
<dbReference type="Proteomes" id="UP001321445">
    <property type="component" value="Chromosome"/>
</dbReference>
<dbReference type="EMBL" id="AP027370">
    <property type="protein sequence ID" value="BDY13770.1"/>
    <property type="molecule type" value="Genomic_DNA"/>
</dbReference>
<dbReference type="InterPro" id="IPR003660">
    <property type="entry name" value="HAMP_dom"/>
</dbReference>
<accession>A0ABN6WZG5</accession>
<dbReference type="RefSeq" id="WP_286336713.1">
    <property type="nucleotide sequence ID" value="NZ_AP027370.1"/>
</dbReference>
<keyword evidence="5" id="KW-0812">Transmembrane</keyword>
<keyword evidence="5" id="KW-1133">Transmembrane helix</keyword>
<dbReference type="Gene3D" id="1.10.287.950">
    <property type="entry name" value="Methyl-accepting chemotaxis protein"/>
    <property type="match status" value="1"/>
</dbReference>
<keyword evidence="9" id="KW-1185">Reference proteome</keyword>
<gene>
    <name evidence="8" type="primary">mcp40H-8</name>
    <name evidence="8" type="ORF">HCR_20820</name>
</gene>
<dbReference type="PANTHER" id="PTHR32089">
    <property type="entry name" value="METHYL-ACCEPTING CHEMOTAXIS PROTEIN MCPB"/>
    <property type="match status" value="1"/>
</dbReference>
<sequence>MNPLSRLTIKGKMLLLVVLPILALLYFTGTELTKHFEFADKVQRVKELVHLSEALSRLVHETQKERGASAGYTGSRGEKFATKLPEQRKITDLRIQEYKETLSKIDLSKFSNELKTKIDELNLDLEKLPKIRQKVSRLELPLKDVVAFYSGMNAKILNIIATTSKISPDERITIDLVAYTSFLKSKERAGIERAVLSATFGADRFAPGMYRKFITLMAEQNAYLDDFLSFAPVSMVALYKKATEDPSFSEVEKLRSIAIAHAIEGGFDVDAEAWFDTITRKINVLKKIDDTIAQQIERDLNSFHDSAFIDALIGFSVILFMLIIAFFSVQDLEKRLNSLKSLITNIAQTKDLTTEVRIYEHDEFGSIRAALRDFLKALHDLTSHTQSSANENKRVSVNLDKAFRSITDNIQTEADIVEEGANEAAHLKDKLIASTEEALLTKTNMLQANENLHHAIELIQHTINQIENNAVVENELAQRLQQLSHDAEQVKEVLTVISDIADQTNLLALNAAIEAARAGEHGRGFAVVADEVRKLAERTQKSLADINATINIIVQAIMDSSSEMNKNIENVNRLTEDTSNVQNEIGNVSSKMTEAVGSVENTVQAIDEAATIMATFIEKMNQIKALSETNKESILGSEENIKHIGQLADEVLQQISQFKV</sequence>
<keyword evidence="4" id="KW-0175">Coiled coil</keyword>
<evidence type="ECO:0000256" key="3">
    <source>
        <dbReference type="PROSITE-ProRule" id="PRU00284"/>
    </source>
</evidence>
<dbReference type="PROSITE" id="PS50885">
    <property type="entry name" value="HAMP"/>
    <property type="match status" value="1"/>
</dbReference>
<evidence type="ECO:0000313" key="8">
    <source>
        <dbReference type="EMBL" id="BDY13770.1"/>
    </source>
</evidence>
<evidence type="ECO:0000256" key="2">
    <source>
        <dbReference type="ARBA" id="ARBA00029447"/>
    </source>
</evidence>
<dbReference type="InterPro" id="IPR013587">
    <property type="entry name" value="Nitrate/nitrite_sensing"/>
</dbReference>
<organism evidence="8 9">
    <name type="scientific">Hydrogenimonas cancrithermarum</name>
    <dbReference type="NCBI Taxonomy" id="2993563"/>
    <lineage>
        <taxon>Bacteria</taxon>
        <taxon>Pseudomonadati</taxon>
        <taxon>Campylobacterota</taxon>
        <taxon>Epsilonproteobacteria</taxon>
        <taxon>Campylobacterales</taxon>
        <taxon>Hydrogenimonadaceae</taxon>
        <taxon>Hydrogenimonas</taxon>
    </lineage>
</organism>
<dbReference type="SMART" id="SM00283">
    <property type="entry name" value="MA"/>
    <property type="match status" value="1"/>
</dbReference>
<evidence type="ECO:0000259" key="7">
    <source>
        <dbReference type="PROSITE" id="PS50885"/>
    </source>
</evidence>
<keyword evidence="5" id="KW-0472">Membrane</keyword>
<protein>
    <submittedName>
        <fullName evidence="8">Methyl-accepting chemotaxis sensory transducer</fullName>
    </submittedName>
</protein>
<keyword evidence="1 3" id="KW-0807">Transducer</keyword>
<evidence type="ECO:0000256" key="4">
    <source>
        <dbReference type="SAM" id="Coils"/>
    </source>
</evidence>
<evidence type="ECO:0000256" key="1">
    <source>
        <dbReference type="ARBA" id="ARBA00023224"/>
    </source>
</evidence>
<dbReference type="Pfam" id="PF00015">
    <property type="entry name" value="MCPsignal"/>
    <property type="match status" value="1"/>
</dbReference>
<name>A0ABN6WZG5_9BACT</name>